<name>A0A2J8HK63_VIBDI</name>
<dbReference type="Proteomes" id="UP000236449">
    <property type="component" value="Unassembled WGS sequence"/>
</dbReference>
<dbReference type="InterPro" id="IPR017737">
    <property type="entry name" value="TssE1-like"/>
</dbReference>
<dbReference type="PANTHER" id="PTHR38595">
    <property type="entry name" value="CYTOPLASMIC PROTEIN-RELATED"/>
    <property type="match status" value="1"/>
</dbReference>
<reference evidence="2 3" key="1">
    <citation type="submission" date="2018-01" db="EMBL/GenBank/DDBJ databases">
        <title>Draft genome sequences of six Vibrio diazotrophicus strains isolated from deep-sea sediments of the Baltic Sea.</title>
        <authorList>
            <person name="Castillo D."/>
            <person name="Vandieken V."/>
            <person name="Chiang O."/>
            <person name="Middelboe M."/>
        </authorList>
    </citation>
    <scope>NUCLEOTIDE SEQUENCE [LARGE SCALE GENOMIC DNA]</scope>
    <source>
        <strain evidence="2 3">60.27F</strain>
    </source>
</reference>
<evidence type="ECO:0000313" key="2">
    <source>
        <dbReference type="EMBL" id="PNI06477.1"/>
    </source>
</evidence>
<comment type="caution">
    <text evidence="2">The sequence shown here is derived from an EMBL/GenBank/DDBJ whole genome shotgun (WGS) entry which is preliminary data.</text>
</comment>
<dbReference type="AlphaFoldDB" id="A0A2J8HK63"/>
<dbReference type="EMBL" id="POSK01000001">
    <property type="protein sequence ID" value="PNI06477.1"/>
    <property type="molecule type" value="Genomic_DNA"/>
</dbReference>
<accession>A0A2J8HK63</accession>
<dbReference type="RefSeq" id="WP_042479604.1">
    <property type="nucleotide sequence ID" value="NZ_CBCRWT010000004.1"/>
</dbReference>
<dbReference type="NCBIfam" id="TIGR03357">
    <property type="entry name" value="VI_zyme"/>
    <property type="match status" value="1"/>
</dbReference>
<gene>
    <name evidence="2" type="ORF">C1N32_00240</name>
</gene>
<dbReference type="Gene3D" id="3.10.450.40">
    <property type="match status" value="1"/>
</dbReference>
<evidence type="ECO:0000259" key="1">
    <source>
        <dbReference type="Pfam" id="PF04965"/>
    </source>
</evidence>
<sequence length="145" mass="16215">MVYLSAEESVFGVGFLERLEANTKPVSFIQGPDVNDVVESIKRNVANILNSRVGGSESAPLLGLIDFNDATLESMDLSVRIKLAIQHCLERYEPRLKNILVIADKDMYSSMTLSFSITASINSAALHEKIRFSLLLDSNRKYRVY</sequence>
<dbReference type="InterPro" id="IPR053176">
    <property type="entry name" value="T6SS_TssE1-like"/>
</dbReference>
<organism evidence="2 3">
    <name type="scientific">Vibrio diazotrophicus</name>
    <dbReference type="NCBI Taxonomy" id="685"/>
    <lineage>
        <taxon>Bacteria</taxon>
        <taxon>Pseudomonadati</taxon>
        <taxon>Pseudomonadota</taxon>
        <taxon>Gammaproteobacteria</taxon>
        <taxon>Vibrionales</taxon>
        <taxon>Vibrionaceae</taxon>
        <taxon>Vibrio</taxon>
    </lineage>
</organism>
<dbReference type="OrthoDB" id="119583at2"/>
<dbReference type="InterPro" id="IPR007048">
    <property type="entry name" value="IraD/Gp25-like"/>
</dbReference>
<dbReference type="PANTHER" id="PTHR38595:SF2">
    <property type="entry name" value="TYPE VI SECRETION SYSTEM BASEPLATE SUBUNIT TSSE"/>
    <property type="match status" value="1"/>
</dbReference>
<dbReference type="SUPFAM" id="SSF160719">
    <property type="entry name" value="gpW/gp25-like"/>
    <property type="match status" value="1"/>
</dbReference>
<proteinExistence type="predicted"/>
<feature type="domain" description="IraD/Gp25-like" evidence="1">
    <location>
        <begin position="38"/>
        <end position="123"/>
    </location>
</feature>
<dbReference type="GeneID" id="94027439"/>
<protein>
    <submittedName>
        <fullName evidence="2">Type VI secretion system baseplate subunit TssE</fullName>
    </submittedName>
</protein>
<dbReference type="Pfam" id="PF04965">
    <property type="entry name" value="GPW_gp25"/>
    <property type="match status" value="1"/>
</dbReference>
<evidence type="ECO:0000313" key="3">
    <source>
        <dbReference type="Proteomes" id="UP000236449"/>
    </source>
</evidence>